<name>A0A7G5XKX3_9BACT</name>
<evidence type="ECO:0000256" key="1">
    <source>
        <dbReference type="SAM" id="Coils"/>
    </source>
</evidence>
<evidence type="ECO:0000313" key="3">
    <source>
        <dbReference type="EMBL" id="QNA46126.1"/>
    </source>
</evidence>
<gene>
    <name evidence="3" type="ORF">H4075_08070</name>
</gene>
<dbReference type="Proteomes" id="UP000515344">
    <property type="component" value="Chromosome"/>
</dbReference>
<dbReference type="EMBL" id="CP060007">
    <property type="protein sequence ID" value="QNA46126.1"/>
    <property type="molecule type" value="Genomic_DNA"/>
</dbReference>
<dbReference type="InterPro" id="IPR027417">
    <property type="entry name" value="P-loop_NTPase"/>
</dbReference>
<dbReference type="Pfam" id="PF13166">
    <property type="entry name" value="AAA_13"/>
    <property type="match status" value="1"/>
</dbReference>
<dbReference type="SUPFAM" id="SSF52540">
    <property type="entry name" value="P-loop containing nucleoside triphosphate hydrolases"/>
    <property type="match status" value="1"/>
</dbReference>
<protein>
    <submittedName>
        <fullName evidence="3">AAA family ATPase</fullName>
    </submittedName>
</protein>
<keyword evidence="1" id="KW-0175">Coiled coil</keyword>
<dbReference type="Gene3D" id="3.40.50.300">
    <property type="entry name" value="P-loop containing nucleotide triphosphate hydrolases"/>
    <property type="match status" value="1"/>
</dbReference>
<feature type="domain" description="Protein CR006 P-loop" evidence="2">
    <location>
        <begin position="33"/>
        <end position="663"/>
    </location>
</feature>
<dbReference type="PANTHER" id="PTHR32114">
    <property type="entry name" value="ABC TRANSPORTER ABCH.3"/>
    <property type="match status" value="1"/>
</dbReference>
<reference evidence="4" key="1">
    <citation type="submission" date="2020-08" db="EMBL/GenBank/DDBJ databases">
        <title>Lacibacter sp. S13-6-6 genome sequencing.</title>
        <authorList>
            <person name="Jin L."/>
        </authorList>
    </citation>
    <scope>NUCLEOTIDE SEQUENCE [LARGE SCALE GENOMIC DNA]</scope>
    <source>
        <strain evidence="4">S13-6-6</strain>
    </source>
</reference>
<proteinExistence type="predicted"/>
<accession>A0A7G5XKX3</accession>
<keyword evidence="4" id="KW-1185">Reference proteome</keyword>
<evidence type="ECO:0000313" key="4">
    <source>
        <dbReference type="Proteomes" id="UP000515344"/>
    </source>
</evidence>
<dbReference type="PANTHER" id="PTHR32114:SF2">
    <property type="entry name" value="ABC TRANSPORTER ABCH.3"/>
    <property type="match status" value="1"/>
</dbReference>
<dbReference type="InterPro" id="IPR026866">
    <property type="entry name" value="CR006_AAA"/>
</dbReference>
<dbReference type="RefSeq" id="WP_182805773.1">
    <property type="nucleotide sequence ID" value="NZ_CP060007.1"/>
</dbReference>
<dbReference type="AlphaFoldDB" id="A0A7G5XKX3"/>
<dbReference type="KEGG" id="lacs:H4075_08070"/>
<evidence type="ECO:0000259" key="2">
    <source>
        <dbReference type="Pfam" id="PF13166"/>
    </source>
</evidence>
<sequence length="811" mass="92677">MKIKKINHIKEYKSFLDFKWSEFCLDSAGGEKSFCPYNVVFGENGSGKSSICEILKDISQHTPFNSSCDKPNSIQIKIDSNLHNYTSNAWDNSLPKNSILFFDQTFIDENVHTNGERSNEKNRHSQNAGKLLIDLDAEANRKKQEEKDTAKALKDFEDENTIKLNYQFLPADLQIYTTLKDKSEKELIDLKDANNAKHKSTSDDIEQLKLRRNQTANVSSFNPPEDILLTKELLPISEFQEIFTRKIEDSSAKLASENLIKHISDHKAFIETGLQIKENSENKDSCPFCLQSLKSQEEIIKSYSAYFNQTYKEQKAKYIEDIESIKDNLNDLKKEAIQLPIKIANSYKILSEFWSNYNVGKFSAENSHEGGTTEGFIELYSLEEKLNHVLNYPKAIDDLLIALENLKTIDIKTYDFNKDYYAVFSHLSEVKIALVAIMQSLKKYTGRIIEFKAKYSEVATINQEIVQKEPELLKLTDLKNYFDKNYHSLIKEWYRLKDEKETLRVASFAAKDDLKAYILTQAPTLILSKMMSFLNRFNLSFTLEPNRVAGSTSEVPFSFKILDLKGSERNIKTGLSEGERQLISLAFFFAINENAADKRNKILVFDDPITSLDASNLKILSDVIFEHVNVYSQVFVFTHHPLFYKYLIKKENPNPNKFGILKNTIAFKGSLIYVDTEFDLLAQLKGSHQSLIAKASLGTLSLEEAAVTYGHLLRLSVERFIKNELLMWNKEDSFSTITGGLKDAKSKIKLLADADLDTIEKVFKYCNYANFLHADKEASSALNELLQHIEKYLVVVDAVRNPVPSVATTPP</sequence>
<feature type="coiled-coil region" evidence="1">
    <location>
        <begin position="308"/>
        <end position="339"/>
    </location>
</feature>
<organism evidence="3 4">
    <name type="scientific">Lacibacter sediminis</name>
    <dbReference type="NCBI Taxonomy" id="2760713"/>
    <lineage>
        <taxon>Bacteria</taxon>
        <taxon>Pseudomonadati</taxon>
        <taxon>Bacteroidota</taxon>
        <taxon>Chitinophagia</taxon>
        <taxon>Chitinophagales</taxon>
        <taxon>Chitinophagaceae</taxon>
        <taxon>Lacibacter</taxon>
    </lineage>
</organism>